<dbReference type="InterPro" id="IPR011033">
    <property type="entry name" value="PRC_barrel-like_sf"/>
</dbReference>
<sequence length="292" mass="32382">MHDHFHRAPGRGRCRFLLTALALGAASLSTSAALAQAASVPGHPAPQTSATPPATPATARDARVSQLIGKDVRNPQGEKLGEINDLIVDVNNEVVHYAILSFGGFLGVGDKLFAYPLNVFRHASDKDELVLDIDKERLRRAPGFARNHWPDWGSPDYSNSVRRHFGEADRMTPRPNAHLLRASKLMGKNVDDNNGRGAGEIQDLVVSMSTGRLRYAVLEFDRAWNMNDKLLTLPMKALRFPAQERANVVLLVPREQLDAKQGFEKRQWPDVNDPTFRRQVDSSLERLGAAVR</sequence>
<dbReference type="EMBL" id="JASVDS010000005">
    <property type="protein sequence ID" value="MDL5033823.1"/>
    <property type="molecule type" value="Genomic_DNA"/>
</dbReference>
<dbReference type="RefSeq" id="WP_285983899.1">
    <property type="nucleotide sequence ID" value="NZ_JASVDS010000005.1"/>
</dbReference>
<dbReference type="InterPro" id="IPR027275">
    <property type="entry name" value="PRC-brl_dom"/>
</dbReference>
<reference evidence="4 5" key="1">
    <citation type="submission" date="2023-06" db="EMBL/GenBank/DDBJ databases">
        <title>Pelomonas sp. APW6 16S ribosomal RNA gene genome sequencing and assembly.</title>
        <authorList>
            <person name="Woo H."/>
        </authorList>
    </citation>
    <scope>NUCLEOTIDE SEQUENCE [LARGE SCALE GENOMIC DNA]</scope>
    <source>
        <strain evidence="4 5">APW6</strain>
    </source>
</reference>
<feature type="region of interest" description="Disordered" evidence="1">
    <location>
        <begin position="39"/>
        <end position="62"/>
    </location>
</feature>
<keyword evidence="2" id="KW-0732">Signal</keyword>
<dbReference type="SUPFAM" id="SSF50346">
    <property type="entry name" value="PRC-barrel domain"/>
    <property type="match status" value="2"/>
</dbReference>
<name>A0ABT7LLT4_9BURK</name>
<comment type="caution">
    <text evidence="4">The sequence shown here is derived from an EMBL/GenBank/DDBJ whole genome shotgun (WGS) entry which is preliminary data.</text>
</comment>
<dbReference type="Proteomes" id="UP001238603">
    <property type="component" value="Unassembled WGS sequence"/>
</dbReference>
<feature type="domain" description="PRC-barrel" evidence="3">
    <location>
        <begin position="180"/>
        <end position="236"/>
    </location>
</feature>
<dbReference type="PANTHER" id="PTHR36505:SF1">
    <property type="entry name" value="BLR1072 PROTEIN"/>
    <property type="match status" value="1"/>
</dbReference>
<organism evidence="4 5">
    <name type="scientific">Roseateles subflavus</name>
    <dbReference type="NCBI Taxonomy" id="3053353"/>
    <lineage>
        <taxon>Bacteria</taxon>
        <taxon>Pseudomonadati</taxon>
        <taxon>Pseudomonadota</taxon>
        <taxon>Betaproteobacteria</taxon>
        <taxon>Burkholderiales</taxon>
        <taxon>Sphaerotilaceae</taxon>
        <taxon>Roseateles</taxon>
    </lineage>
</organism>
<accession>A0ABT7LLT4</accession>
<proteinExistence type="predicted"/>
<evidence type="ECO:0000256" key="1">
    <source>
        <dbReference type="SAM" id="MobiDB-lite"/>
    </source>
</evidence>
<feature type="chain" id="PRO_5046941892" evidence="2">
    <location>
        <begin position="33"/>
        <end position="292"/>
    </location>
</feature>
<evidence type="ECO:0000313" key="4">
    <source>
        <dbReference type="EMBL" id="MDL5033823.1"/>
    </source>
</evidence>
<feature type="domain" description="PRC-barrel" evidence="3">
    <location>
        <begin position="63"/>
        <end position="137"/>
    </location>
</feature>
<keyword evidence="5" id="KW-1185">Reference proteome</keyword>
<dbReference type="Gene3D" id="2.30.30.240">
    <property type="entry name" value="PRC-barrel domain"/>
    <property type="match status" value="2"/>
</dbReference>
<evidence type="ECO:0000259" key="3">
    <source>
        <dbReference type="Pfam" id="PF05239"/>
    </source>
</evidence>
<evidence type="ECO:0000313" key="5">
    <source>
        <dbReference type="Proteomes" id="UP001238603"/>
    </source>
</evidence>
<protein>
    <submittedName>
        <fullName evidence="4">PRC-barrel domain-containing protein</fullName>
    </submittedName>
</protein>
<feature type="signal peptide" evidence="2">
    <location>
        <begin position="1"/>
        <end position="32"/>
    </location>
</feature>
<dbReference type="PANTHER" id="PTHR36505">
    <property type="entry name" value="BLR1072 PROTEIN"/>
    <property type="match status" value="1"/>
</dbReference>
<feature type="compositionally biased region" description="Low complexity" evidence="1">
    <location>
        <begin position="39"/>
        <end position="59"/>
    </location>
</feature>
<gene>
    <name evidence="4" type="ORF">QRD43_18070</name>
</gene>
<evidence type="ECO:0000256" key="2">
    <source>
        <dbReference type="SAM" id="SignalP"/>
    </source>
</evidence>
<dbReference type="Pfam" id="PF05239">
    <property type="entry name" value="PRC"/>
    <property type="match status" value="2"/>
</dbReference>